<name>A0A5K3FSF3_MESCO</name>
<dbReference type="GO" id="GO:0005509">
    <property type="term" value="F:calcium ion binding"/>
    <property type="evidence" value="ECO:0007669"/>
    <property type="project" value="InterPro"/>
</dbReference>
<sequence length="62" mass="6888">MLRDDEKSDILKRFDLEKSGSLSISEVESMLKLGGLSTEHVEAVVRKIVKKLEGPANPKTCM</sequence>
<dbReference type="SUPFAM" id="SSF47473">
    <property type="entry name" value="EF-hand"/>
    <property type="match status" value="1"/>
</dbReference>
<organism evidence="2">
    <name type="scientific">Mesocestoides corti</name>
    <name type="common">Flatworm</name>
    <dbReference type="NCBI Taxonomy" id="53468"/>
    <lineage>
        <taxon>Eukaryota</taxon>
        <taxon>Metazoa</taxon>
        <taxon>Spiralia</taxon>
        <taxon>Lophotrochozoa</taxon>
        <taxon>Platyhelminthes</taxon>
        <taxon>Cestoda</taxon>
        <taxon>Eucestoda</taxon>
        <taxon>Cyclophyllidea</taxon>
        <taxon>Mesocestoididae</taxon>
        <taxon>Mesocestoides</taxon>
    </lineage>
</organism>
<dbReference type="WBParaSite" id="MCU_011210-RA">
    <property type="protein sequence ID" value="MCU_011210-RA"/>
    <property type="gene ID" value="MCU_011210"/>
</dbReference>
<protein>
    <submittedName>
        <fullName evidence="2">EF-hand domain-containing protein</fullName>
    </submittedName>
</protein>
<feature type="domain" description="EF-hand" evidence="1">
    <location>
        <begin position="2"/>
        <end position="37"/>
    </location>
</feature>
<dbReference type="AlphaFoldDB" id="A0A5K3FSF3"/>
<accession>A0A5K3FSF3</accession>
<dbReference type="InterPro" id="IPR002048">
    <property type="entry name" value="EF_hand_dom"/>
</dbReference>
<proteinExistence type="predicted"/>
<dbReference type="PROSITE" id="PS50222">
    <property type="entry name" value="EF_HAND_2"/>
    <property type="match status" value="1"/>
</dbReference>
<dbReference type="InterPro" id="IPR011992">
    <property type="entry name" value="EF-hand-dom_pair"/>
</dbReference>
<reference evidence="2" key="1">
    <citation type="submission" date="2019-11" db="UniProtKB">
        <authorList>
            <consortium name="WormBaseParasite"/>
        </authorList>
    </citation>
    <scope>IDENTIFICATION</scope>
</reference>
<evidence type="ECO:0000313" key="2">
    <source>
        <dbReference type="WBParaSite" id="MCU_011210-RA"/>
    </source>
</evidence>
<evidence type="ECO:0000259" key="1">
    <source>
        <dbReference type="PROSITE" id="PS50222"/>
    </source>
</evidence>